<dbReference type="EnsemblMetazoa" id="AAEL020509-RA">
    <property type="protein sequence ID" value="AAEL020509-PA"/>
    <property type="gene ID" value="AAEL020509"/>
</dbReference>
<protein>
    <recommendedName>
        <fullName evidence="4">MD-2-related lipid-recognition domain-containing protein</fullName>
    </recommendedName>
</protein>
<gene>
    <name evidence="2" type="primary">110675942</name>
</gene>
<sequence length="184" mass="21155">MILYSIVLYLLLVHGVECVRLKEYVQEKAEICSNSNSDKFVIKLPEPLNYASGNSSVRLYGNFTVTDVIQEPLELIILINRCTLDMSTCEEFNSLALTNLCRYINDEKGMAASFFRSIDPVLHCPIKPGIYKFKKSIVDLSFTLPMPMEGYRWKADLKLYSRIRPKKELLCVASQSMLRWTNKP</sequence>
<dbReference type="OrthoDB" id="7731902at2759"/>
<name>A0A6I8U158_AEDAE</name>
<reference evidence="2" key="2">
    <citation type="submission" date="2020-05" db="UniProtKB">
        <authorList>
            <consortium name="EnsemblMetazoa"/>
        </authorList>
    </citation>
    <scope>IDENTIFICATION</scope>
    <source>
        <strain evidence="2">LVP_AGWG</strain>
    </source>
</reference>
<dbReference type="Gene3D" id="2.70.220.10">
    <property type="entry name" value="Ganglioside GM2 activator"/>
    <property type="match status" value="1"/>
</dbReference>
<dbReference type="InterPro" id="IPR036846">
    <property type="entry name" value="GM2-AP_sf"/>
</dbReference>
<dbReference type="Proteomes" id="UP000008820">
    <property type="component" value="Chromosome 2"/>
</dbReference>
<keyword evidence="1" id="KW-0732">Signal</keyword>
<evidence type="ECO:0000313" key="2">
    <source>
        <dbReference type="EnsemblMetazoa" id="AAEL020509-PA"/>
    </source>
</evidence>
<keyword evidence="3" id="KW-1185">Reference proteome</keyword>
<proteinExistence type="predicted"/>
<accession>A0A6I8U158</accession>
<evidence type="ECO:0000313" key="3">
    <source>
        <dbReference type="Proteomes" id="UP000008820"/>
    </source>
</evidence>
<reference evidence="2 3" key="1">
    <citation type="submission" date="2017-06" db="EMBL/GenBank/DDBJ databases">
        <title>Aedes aegypti genome working group (AGWG) sequencing and assembly.</title>
        <authorList>
            <consortium name="Aedes aegypti Genome Working Group (AGWG)"/>
            <person name="Matthews B.J."/>
        </authorList>
    </citation>
    <scope>NUCLEOTIDE SEQUENCE [LARGE SCALE GENOMIC DNA]</scope>
    <source>
        <strain evidence="2 3">LVP_AGWG</strain>
    </source>
</reference>
<dbReference type="AlphaFoldDB" id="A0A6I8U158"/>
<organism evidence="2 3">
    <name type="scientific">Aedes aegypti</name>
    <name type="common">Yellowfever mosquito</name>
    <name type="synonym">Culex aegypti</name>
    <dbReference type="NCBI Taxonomy" id="7159"/>
    <lineage>
        <taxon>Eukaryota</taxon>
        <taxon>Metazoa</taxon>
        <taxon>Ecdysozoa</taxon>
        <taxon>Arthropoda</taxon>
        <taxon>Hexapoda</taxon>
        <taxon>Insecta</taxon>
        <taxon>Pterygota</taxon>
        <taxon>Neoptera</taxon>
        <taxon>Endopterygota</taxon>
        <taxon>Diptera</taxon>
        <taxon>Nematocera</taxon>
        <taxon>Culicoidea</taxon>
        <taxon>Culicidae</taxon>
        <taxon>Culicinae</taxon>
        <taxon>Aedini</taxon>
        <taxon>Aedes</taxon>
        <taxon>Stegomyia</taxon>
    </lineage>
</organism>
<dbReference type="InParanoid" id="A0A6I8U158"/>
<evidence type="ECO:0000256" key="1">
    <source>
        <dbReference type="ARBA" id="ARBA00022729"/>
    </source>
</evidence>
<evidence type="ECO:0008006" key="4">
    <source>
        <dbReference type="Google" id="ProtNLM"/>
    </source>
</evidence>